<dbReference type="AlphaFoldDB" id="A0A2M7XPC2"/>
<dbReference type="PANTHER" id="PTHR12534">
    <property type="entry name" value="30S RIBOSOMAL PROTEIN S2 PROKARYOTIC AND ORGANELLAR"/>
    <property type="match status" value="1"/>
</dbReference>
<dbReference type="SUPFAM" id="SSF52313">
    <property type="entry name" value="Ribosomal protein S2"/>
    <property type="match status" value="1"/>
</dbReference>
<dbReference type="CDD" id="cd01425">
    <property type="entry name" value="RPS2"/>
    <property type="match status" value="1"/>
</dbReference>
<comment type="caution">
    <text evidence="6">The sequence shown here is derived from an EMBL/GenBank/DDBJ whole genome shotgun (WGS) entry which is preliminary data.</text>
</comment>
<evidence type="ECO:0000256" key="4">
    <source>
        <dbReference type="ARBA" id="ARBA00035256"/>
    </source>
</evidence>
<dbReference type="HAMAP" id="MF_00291_B">
    <property type="entry name" value="Ribosomal_uS2_B"/>
    <property type="match status" value="1"/>
</dbReference>
<dbReference type="GO" id="GO:0006412">
    <property type="term" value="P:translation"/>
    <property type="evidence" value="ECO:0007669"/>
    <property type="project" value="UniProtKB-UniRule"/>
</dbReference>
<dbReference type="Gene3D" id="3.40.50.10490">
    <property type="entry name" value="Glucose-6-phosphate isomerase like protein, domain 1"/>
    <property type="match status" value="1"/>
</dbReference>
<dbReference type="Pfam" id="PF00318">
    <property type="entry name" value="Ribosomal_S2"/>
    <property type="match status" value="1"/>
</dbReference>
<dbReference type="PRINTS" id="PR00395">
    <property type="entry name" value="RIBOSOMALS2"/>
</dbReference>
<evidence type="ECO:0000256" key="3">
    <source>
        <dbReference type="ARBA" id="ARBA00023274"/>
    </source>
</evidence>
<keyword evidence="2 5" id="KW-0689">Ribosomal protein</keyword>
<gene>
    <name evidence="5 6" type="primary">rpsB</name>
    <name evidence="6" type="ORF">CO168_00835</name>
</gene>
<dbReference type="PANTHER" id="PTHR12534:SF0">
    <property type="entry name" value="SMALL RIBOSOMAL SUBUNIT PROTEIN US2M"/>
    <property type="match status" value="1"/>
</dbReference>
<reference evidence="7" key="1">
    <citation type="submission" date="2017-09" db="EMBL/GenBank/DDBJ databases">
        <title>Depth-based differentiation of microbial function through sediment-hosted aquifers and enrichment of novel symbionts in the deep terrestrial subsurface.</title>
        <authorList>
            <person name="Probst A.J."/>
            <person name="Ladd B."/>
            <person name="Jarett J.K."/>
            <person name="Geller-Mcgrath D.E."/>
            <person name="Sieber C.M.K."/>
            <person name="Emerson J.B."/>
            <person name="Anantharaman K."/>
            <person name="Thomas B.C."/>
            <person name="Malmstrom R."/>
            <person name="Stieglmeier M."/>
            <person name="Klingl A."/>
            <person name="Woyke T."/>
            <person name="Ryan C.M."/>
            <person name="Banfield J.F."/>
        </authorList>
    </citation>
    <scope>NUCLEOTIDE SEQUENCE [LARGE SCALE GENOMIC DNA]</scope>
</reference>
<dbReference type="Proteomes" id="UP000230518">
    <property type="component" value="Unassembled WGS sequence"/>
</dbReference>
<dbReference type="Gene3D" id="1.10.287.610">
    <property type="entry name" value="Helix hairpin bin"/>
    <property type="match status" value="1"/>
</dbReference>
<sequence>MFILYKMPKVKKSLVKKALSGQKPAYAKATAGKKVEVIKEVVVKKYELSIDLKNMLDAGCHLGHKISKTNPKSKENIYKAMDGIQIIDLTKSIIQLKNACNYIYSSIKSGKTVAFLGTKRQAREVVRRVATELGIPYVTDRWLGGTVSNWGEIKKNIRRLNDINTGLKANKYAEMSKKDLSLLKKETVRLNKMIGGLVTLEKLFDVIFVVDSGYEKSAIKECNDKGIKVVSIVDTDSNPEKVDFAISANDDNVKSISLIVEEMGKAVKAGQTKN</sequence>
<evidence type="ECO:0000313" key="7">
    <source>
        <dbReference type="Proteomes" id="UP000230518"/>
    </source>
</evidence>
<name>A0A2M7XPC2_9BACT</name>
<dbReference type="NCBIfam" id="TIGR01011">
    <property type="entry name" value="rpsB_bact"/>
    <property type="match status" value="1"/>
</dbReference>
<organism evidence="6 7">
    <name type="scientific">Candidatus Shapirobacteria bacterium CG_4_9_14_3_um_filter_36_12</name>
    <dbReference type="NCBI Taxonomy" id="1974877"/>
    <lineage>
        <taxon>Bacteria</taxon>
        <taxon>Candidatus Shapironibacteriota</taxon>
    </lineage>
</organism>
<protein>
    <recommendedName>
        <fullName evidence="4 5">Small ribosomal subunit protein uS2</fullName>
    </recommendedName>
</protein>
<accession>A0A2M7XPC2</accession>
<dbReference type="InterPro" id="IPR001865">
    <property type="entry name" value="Ribosomal_uS2"/>
</dbReference>
<dbReference type="GO" id="GO:0022627">
    <property type="term" value="C:cytosolic small ribosomal subunit"/>
    <property type="evidence" value="ECO:0007669"/>
    <property type="project" value="TreeGrafter"/>
</dbReference>
<evidence type="ECO:0000256" key="1">
    <source>
        <dbReference type="ARBA" id="ARBA00006242"/>
    </source>
</evidence>
<dbReference type="InterPro" id="IPR005706">
    <property type="entry name" value="Ribosomal_uS2_bac/mit/plastid"/>
</dbReference>
<dbReference type="EMBL" id="PFWO01000015">
    <property type="protein sequence ID" value="PJA51252.1"/>
    <property type="molecule type" value="Genomic_DNA"/>
</dbReference>
<evidence type="ECO:0000256" key="5">
    <source>
        <dbReference type="HAMAP-Rule" id="MF_00291"/>
    </source>
</evidence>
<evidence type="ECO:0000313" key="6">
    <source>
        <dbReference type="EMBL" id="PJA51252.1"/>
    </source>
</evidence>
<keyword evidence="3 5" id="KW-0687">Ribonucleoprotein</keyword>
<dbReference type="InterPro" id="IPR023591">
    <property type="entry name" value="Ribosomal_uS2_flav_dom_sf"/>
</dbReference>
<dbReference type="GO" id="GO:0003735">
    <property type="term" value="F:structural constituent of ribosome"/>
    <property type="evidence" value="ECO:0007669"/>
    <property type="project" value="InterPro"/>
</dbReference>
<evidence type="ECO:0000256" key="2">
    <source>
        <dbReference type="ARBA" id="ARBA00022980"/>
    </source>
</evidence>
<comment type="similarity">
    <text evidence="1 5">Belongs to the universal ribosomal protein uS2 family.</text>
</comment>
<proteinExistence type="inferred from homology"/>